<keyword evidence="2" id="KW-0040">ANK repeat</keyword>
<dbReference type="Gene3D" id="1.25.40.20">
    <property type="entry name" value="Ankyrin repeat-containing domain"/>
    <property type="match status" value="1"/>
</dbReference>
<proteinExistence type="predicted"/>
<name>A0A4Q2V848_FUSOX</name>
<protein>
    <submittedName>
        <fullName evidence="3">Uncharacterized protein</fullName>
    </submittedName>
</protein>
<gene>
    <name evidence="3" type="ORF">BFJ63_vAg16983</name>
</gene>
<dbReference type="EMBL" id="MQTW01000429">
    <property type="protein sequence ID" value="RYC80127.1"/>
    <property type="molecule type" value="Genomic_DNA"/>
</dbReference>
<dbReference type="Proteomes" id="UP000290540">
    <property type="component" value="Unassembled WGS sequence"/>
</dbReference>
<dbReference type="PANTHER" id="PTHR24171">
    <property type="entry name" value="ANKYRIN REPEAT DOMAIN-CONTAINING PROTEIN 39-RELATED"/>
    <property type="match status" value="1"/>
</dbReference>
<evidence type="ECO:0000313" key="3">
    <source>
        <dbReference type="EMBL" id="RYC80127.1"/>
    </source>
</evidence>
<dbReference type="InterPro" id="IPR002110">
    <property type="entry name" value="Ankyrin_rpt"/>
</dbReference>
<dbReference type="PANTHER" id="PTHR24171:SF9">
    <property type="entry name" value="ANKYRIN REPEAT DOMAIN-CONTAINING PROTEIN 39"/>
    <property type="match status" value="1"/>
</dbReference>
<evidence type="ECO:0000313" key="4">
    <source>
        <dbReference type="Proteomes" id="UP000290540"/>
    </source>
</evidence>
<evidence type="ECO:0000256" key="2">
    <source>
        <dbReference type="ARBA" id="ARBA00023043"/>
    </source>
</evidence>
<dbReference type="SMART" id="SM00248">
    <property type="entry name" value="ANK"/>
    <property type="match status" value="3"/>
</dbReference>
<reference evidence="3 4" key="1">
    <citation type="submission" date="2016-12" db="EMBL/GenBank/DDBJ databases">
        <title>Draft genome sequence of Fusarium oxysporum causing rot on Narcissus.</title>
        <authorList>
            <person name="Armitage A.D."/>
            <person name="Taylor A."/>
            <person name="Clarkson J.P."/>
            <person name="Harrison R.J."/>
            <person name="Jackson A.C."/>
        </authorList>
    </citation>
    <scope>NUCLEOTIDE SEQUENCE [LARGE SCALE GENOMIC DNA]</scope>
    <source>
        <strain evidence="3 4">N139</strain>
    </source>
</reference>
<organism evidence="3 4">
    <name type="scientific">Fusarium oxysporum f. sp. narcissi</name>
    <dbReference type="NCBI Taxonomy" id="451672"/>
    <lineage>
        <taxon>Eukaryota</taxon>
        <taxon>Fungi</taxon>
        <taxon>Dikarya</taxon>
        <taxon>Ascomycota</taxon>
        <taxon>Pezizomycotina</taxon>
        <taxon>Sordariomycetes</taxon>
        <taxon>Hypocreomycetidae</taxon>
        <taxon>Hypocreales</taxon>
        <taxon>Nectriaceae</taxon>
        <taxon>Fusarium</taxon>
        <taxon>Fusarium oxysporum species complex</taxon>
    </lineage>
</organism>
<sequence>MVHETPARYRVRNGTINLVEEHINMDLFCCRYLSSRPFTTGKSQSISADIHSGYFGFLNYAAAHYIVHIREVETSEVSTYSASRLEAVKAAVVGLAKSNCKAISLQAEQSDKANKDLNLAIQGNVLTVRTLIGLQREKSETAIFEASEGPKRHKCHKIQCSKFATGSLNGTAFKEHLARLESHNVAFHHTTSKAKAKAVFPAELETGEWNLYEACKAGNLDEVKKFHREGVDPNSTHPEAVSPLCAAVEAGPGHVCRYFIDNGVDPFRQVSNKMASRTAVASAIYREHLEILEFFLHSGSSPDDSDLVENITYAVHSNRSAALNMLLTARQPK</sequence>
<keyword evidence="1" id="KW-0677">Repeat</keyword>
<dbReference type="SUPFAM" id="SSF48403">
    <property type="entry name" value="Ankyrin repeat"/>
    <property type="match status" value="1"/>
</dbReference>
<evidence type="ECO:0000256" key="1">
    <source>
        <dbReference type="ARBA" id="ARBA00022737"/>
    </source>
</evidence>
<dbReference type="AlphaFoldDB" id="A0A4Q2V848"/>
<accession>A0A4Q2V848</accession>
<dbReference type="InterPro" id="IPR036770">
    <property type="entry name" value="Ankyrin_rpt-contain_sf"/>
</dbReference>
<dbReference type="Pfam" id="PF12796">
    <property type="entry name" value="Ank_2"/>
    <property type="match status" value="1"/>
</dbReference>
<comment type="caution">
    <text evidence="3">The sequence shown here is derived from an EMBL/GenBank/DDBJ whole genome shotgun (WGS) entry which is preliminary data.</text>
</comment>